<accession>A0A139A949</accession>
<evidence type="ECO:0000256" key="1">
    <source>
        <dbReference type="SAM" id="Coils"/>
    </source>
</evidence>
<dbReference type="EMBL" id="KQ965778">
    <property type="protein sequence ID" value="KXS13351.1"/>
    <property type="molecule type" value="Genomic_DNA"/>
</dbReference>
<sequence length="545" mass="61627">MFWDSPQHFTLCSPNKMIGGSAAHLALRKEGNALFTKAKDPSLGFPTRDHYYKEALKKYSSALSAASNADEHLSTLKNVGMTSLRIAEILYQSEEREFKNNLTSLSMLNEDEDEWEDTSDDEPIRFTLNSASLTTYLFWTKECLHNMSRAIHSNRSLPPAQQKPSEWIDPLQAVIDQALDHARTVINGIPDTHTDRVQLRHMRTLCKVFDRRGMDSISPPFAPASRMYIDVAAKLLHRAVSLSESDVEHIGTRPKHHVCLALLADMEEPLGEAERFCRGLADGEQAQFDEEIEALKEDARQLAQTTQSVQAREIGDATLERATKGSEELSVEGAWVAYDHFKQAALLTRELDVENEAIAFSRMGRVWLEVFKDKARAHGNFLRSVELAQTLYPRDLSTRPWYSLAVASIESRRAELQEREQEAAVREKAPFLEQLQDEIAALDEAAKKGTEALVKHVYEKHPPKVEGAMMGSLETVVHYHTDRNLKDGKLWEVLCEEISKVRESDRPVVQVLLLESVTIPKAAQRQVRDAERMIGDRGSSYFCVV</sequence>
<evidence type="ECO:0000313" key="2">
    <source>
        <dbReference type="EMBL" id="KXS13351.1"/>
    </source>
</evidence>
<organism evidence="2 3">
    <name type="scientific">Gonapodya prolifera (strain JEL478)</name>
    <name type="common">Monoblepharis prolifera</name>
    <dbReference type="NCBI Taxonomy" id="1344416"/>
    <lineage>
        <taxon>Eukaryota</taxon>
        <taxon>Fungi</taxon>
        <taxon>Fungi incertae sedis</taxon>
        <taxon>Chytridiomycota</taxon>
        <taxon>Chytridiomycota incertae sedis</taxon>
        <taxon>Monoblepharidomycetes</taxon>
        <taxon>Monoblepharidales</taxon>
        <taxon>Gonapodyaceae</taxon>
        <taxon>Gonapodya</taxon>
    </lineage>
</organism>
<evidence type="ECO:0000313" key="3">
    <source>
        <dbReference type="Proteomes" id="UP000070544"/>
    </source>
</evidence>
<dbReference type="Proteomes" id="UP000070544">
    <property type="component" value="Unassembled WGS sequence"/>
</dbReference>
<name>A0A139A949_GONPJ</name>
<reference evidence="2 3" key="1">
    <citation type="journal article" date="2015" name="Genome Biol. Evol.">
        <title>Phylogenomic analyses indicate that early fungi evolved digesting cell walls of algal ancestors of land plants.</title>
        <authorList>
            <person name="Chang Y."/>
            <person name="Wang S."/>
            <person name="Sekimoto S."/>
            <person name="Aerts A.L."/>
            <person name="Choi C."/>
            <person name="Clum A."/>
            <person name="LaButti K.M."/>
            <person name="Lindquist E.A."/>
            <person name="Yee Ngan C."/>
            <person name="Ohm R.A."/>
            <person name="Salamov A.A."/>
            <person name="Grigoriev I.V."/>
            <person name="Spatafora J.W."/>
            <person name="Berbee M.L."/>
        </authorList>
    </citation>
    <scope>NUCLEOTIDE SEQUENCE [LARGE SCALE GENOMIC DNA]</scope>
    <source>
        <strain evidence="2 3">JEL478</strain>
    </source>
</reference>
<keyword evidence="1" id="KW-0175">Coiled coil</keyword>
<gene>
    <name evidence="2" type="ORF">M427DRAFT_45688</name>
</gene>
<feature type="coiled-coil region" evidence="1">
    <location>
        <begin position="406"/>
        <end position="452"/>
    </location>
</feature>
<feature type="coiled-coil region" evidence="1">
    <location>
        <begin position="285"/>
        <end position="312"/>
    </location>
</feature>
<protein>
    <submittedName>
        <fullName evidence="2">Uncharacterized protein</fullName>
    </submittedName>
</protein>
<keyword evidence="3" id="KW-1185">Reference proteome</keyword>
<dbReference type="OrthoDB" id="2013461at2759"/>
<proteinExistence type="predicted"/>
<dbReference type="AlphaFoldDB" id="A0A139A949"/>